<feature type="domain" description="ABC transporter" evidence="1">
    <location>
        <begin position="9"/>
        <end position="47"/>
    </location>
</feature>
<proteinExistence type="predicted"/>
<dbReference type="SUPFAM" id="SSF52540">
    <property type="entry name" value="P-loop containing nucleoside triphosphate hydrolases"/>
    <property type="match status" value="1"/>
</dbReference>
<protein>
    <recommendedName>
        <fullName evidence="1">ABC transporter domain-containing protein</fullName>
    </recommendedName>
</protein>
<dbReference type="EMBL" id="UYRU01080116">
    <property type="protein sequence ID" value="VDN30778.1"/>
    <property type="molecule type" value="Genomic_DNA"/>
</dbReference>
<dbReference type="GO" id="GO:0016887">
    <property type="term" value="F:ATP hydrolysis activity"/>
    <property type="evidence" value="ECO:0007669"/>
    <property type="project" value="InterPro"/>
</dbReference>
<evidence type="ECO:0000313" key="3">
    <source>
        <dbReference type="Proteomes" id="UP000281553"/>
    </source>
</evidence>
<evidence type="ECO:0000259" key="1">
    <source>
        <dbReference type="Pfam" id="PF00005"/>
    </source>
</evidence>
<keyword evidence="3" id="KW-1185">Reference proteome</keyword>
<name>A0A3P7N604_DIBLA</name>
<dbReference type="InterPro" id="IPR003439">
    <property type="entry name" value="ABC_transporter-like_ATP-bd"/>
</dbReference>
<dbReference type="Gene3D" id="3.40.50.300">
    <property type="entry name" value="P-loop containing nucleotide triphosphate hydrolases"/>
    <property type="match status" value="1"/>
</dbReference>
<dbReference type="OrthoDB" id="6500128at2759"/>
<accession>A0A3P7N604</accession>
<dbReference type="GO" id="GO:0015421">
    <property type="term" value="F:ABC-type oligopeptide transporter activity"/>
    <property type="evidence" value="ECO:0007669"/>
    <property type="project" value="TreeGrafter"/>
</dbReference>
<dbReference type="GO" id="GO:0005524">
    <property type="term" value="F:ATP binding"/>
    <property type="evidence" value="ECO:0007669"/>
    <property type="project" value="InterPro"/>
</dbReference>
<dbReference type="Pfam" id="PF00005">
    <property type="entry name" value="ABC_tran"/>
    <property type="match status" value="1"/>
</dbReference>
<dbReference type="PANTHER" id="PTHR43394:SF1">
    <property type="entry name" value="ATP-BINDING CASSETTE SUB-FAMILY B MEMBER 10, MITOCHONDRIAL"/>
    <property type="match status" value="1"/>
</dbReference>
<dbReference type="AlphaFoldDB" id="A0A3P7N604"/>
<dbReference type="InterPro" id="IPR027417">
    <property type="entry name" value="P-loop_NTPase"/>
</dbReference>
<reference evidence="2 3" key="1">
    <citation type="submission" date="2018-11" db="EMBL/GenBank/DDBJ databases">
        <authorList>
            <consortium name="Pathogen Informatics"/>
        </authorList>
    </citation>
    <scope>NUCLEOTIDE SEQUENCE [LARGE SCALE GENOMIC DNA]</scope>
</reference>
<evidence type="ECO:0000313" key="2">
    <source>
        <dbReference type="EMBL" id="VDN30778.1"/>
    </source>
</evidence>
<dbReference type="Proteomes" id="UP000281553">
    <property type="component" value="Unassembled WGS sequence"/>
</dbReference>
<organism evidence="2 3">
    <name type="scientific">Dibothriocephalus latus</name>
    <name type="common">Fish tapeworm</name>
    <name type="synonym">Diphyllobothrium latum</name>
    <dbReference type="NCBI Taxonomy" id="60516"/>
    <lineage>
        <taxon>Eukaryota</taxon>
        <taxon>Metazoa</taxon>
        <taxon>Spiralia</taxon>
        <taxon>Lophotrochozoa</taxon>
        <taxon>Platyhelminthes</taxon>
        <taxon>Cestoda</taxon>
        <taxon>Eucestoda</taxon>
        <taxon>Diphyllobothriidea</taxon>
        <taxon>Diphyllobothriidae</taxon>
        <taxon>Dibothriocephalus</taxon>
    </lineage>
</organism>
<sequence>MERACSAYKTVLSEGGGKMSGGQKQRVAIARALIRNPRILLLDEATSALDNKSERAIQAAIERAAQGRTVLMIAHRLSTVRSADQIVVVDKGEVREMGTHEELLARGGVYATMLSKQVSFITLRRLNDSLPVFCRRRHLRLGLHIFALALSKTFLFALEVKFSTGVSGKSSLDSPTHIPSPSIFFYENGGYRVSGVVK</sequence>
<dbReference type="PANTHER" id="PTHR43394">
    <property type="entry name" value="ATP-DEPENDENT PERMEASE MDL1, MITOCHONDRIAL"/>
    <property type="match status" value="1"/>
</dbReference>
<gene>
    <name evidence="2" type="ORF">DILT_LOCUS15607</name>
</gene>
<dbReference type="InterPro" id="IPR039421">
    <property type="entry name" value="Type_1_exporter"/>
</dbReference>